<dbReference type="Pfam" id="PF14226">
    <property type="entry name" value="DIOX_N"/>
    <property type="match status" value="1"/>
</dbReference>
<evidence type="ECO:0000256" key="2">
    <source>
        <dbReference type="ARBA" id="ARBA00022896"/>
    </source>
</evidence>
<gene>
    <name evidence="6" type="ORF">D0Y65_050758</name>
</gene>
<keyword evidence="2" id="KW-0847">Vitamin C</keyword>
<evidence type="ECO:0000256" key="1">
    <source>
        <dbReference type="ARBA" id="ARBA00022723"/>
    </source>
</evidence>
<dbReference type="InterPro" id="IPR026992">
    <property type="entry name" value="DIOX_N"/>
</dbReference>
<dbReference type="InterPro" id="IPR044861">
    <property type="entry name" value="IPNS-like_FE2OG_OXY"/>
</dbReference>
<evidence type="ECO:0000256" key="3">
    <source>
        <dbReference type="ARBA" id="ARBA00023004"/>
    </source>
</evidence>
<feature type="domain" description="Isopenicillin N synthase-like Fe(2+) 2OG dioxygenase" evidence="4">
    <location>
        <begin position="195"/>
        <end position="226"/>
    </location>
</feature>
<evidence type="ECO:0000259" key="4">
    <source>
        <dbReference type="Pfam" id="PF03171"/>
    </source>
</evidence>
<feature type="domain" description="Non-haem dioxygenase N-terminal" evidence="5">
    <location>
        <begin position="37"/>
        <end position="145"/>
    </location>
</feature>
<evidence type="ECO:0000313" key="6">
    <source>
        <dbReference type="EMBL" id="RZB46844.1"/>
    </source>
</evidence>
<dbReference type="Pfam" id="PF03171">
    <property type="entry name" value="2OG-FeII_Oxy"/>
    <property type="match status" value="1"/>
</dbReference>
<dbReference type="InterPro" id="IPR027443">
    <property type="entry name" value="IPNS-like_sf"/>
</dbReference>
<dbReference type="SUPFAM" id="SSF51197">
    <property type="entry name" value="Clavaminate synthase-like"/>
    <property type="match status" value="1"/>
</dbReference>
<comment type="caution">
    <text evidence="6">The sequence shown here is derived from an EMBL/GenBank/DDBJ whole genome shotgun (WGS) entry which is preliminary data.</text>
</comment>
<sequence>MPPVPISPIKVGHIPDVQEVRKSKPRTIPQRFLSKGNKDEVLTELFNVATGCEEWGIFQLNIYIYGHYVINHEIDLNLLQSIENLSREFFMLPLEEKQKYPMAPGTVQGYGEAFVLLEDEKLDRCNMFALGIEPEYVTNPNLWPNKPEKFSTKRGSLGGLSGEIRKLCYNMLAYIALGLGLKGDEFEKMFGESVQAMRMNYYPPCSRPDLVLGLSPHSYGTALTVL</sequence>
<dbReference type="PANTHER" id="PTHR47991">
    <property type="entry name" value="OXOGLUTARATE/IRON-DEPENDENT DIOXYGENASE"/>
    <property type="match status" value="1"/>
</dbReference>
<evidence type="ECO:0000313" key="7">
    <source>
        <dbReference type="Proteomes" id="UP000289340"/>
    </source>
</evidence>
<accession>A0A445FDE5</accession>
<keyword evidence="3" id="KW-0408">Iron</keyword>
<keyword evidence="7" id="KW-1185">Reference proteome</keyword>
<dbReference type="Gene3D" id="2.60.120.330">
    <property type="entry name" value="B-lactam Antibiotic, Isopenicillin N Synthase, Chain"/>
    <property type="match status" value="1"/>
</dbReference>
<dbReference type="AlphaFoldDB" id="A0A445FDE5"/>
<dbReference type="EMBL" id="QZWG01000019">
    <property type="protein sequence ID" value="RZB46844.1"/>
    <property type="molecule type" value="Genomic_DNA"/>
</dbReference>
<protein>
    <submittedName>
        <fullName evidence="6">Protein SRG1</fullName>
    </submittedName>
</protein>
<keyword evidence="1" id="KW-0479">Metal-binding</keyword>
<dbReference type="GO" id="GO:0046872">
    <property type="term" value="F:metal ion binding"/>
    <property type="evidence" value="ECO:0007669"/>
    <property type="project" value="UniProtKB-KW"/>
</dbReference>
<evidence type="ECO:0000259" key="5">
    <source>
        <dbReference type="Pfam" id="PF14226"/>
    </source>
</evidence>
<dbReference type="InterPro" id="IPR050295">
    <property type="entry name" value="Plant_2OG-oxidoreductases"/>
</dbReference>
<name>A0A445FDE5_GLYSO</name>
<reference evidence="6 7" key="1">
    <citation type="submission" date="2018-09" db="EMBL/GenBank/DDBJ databases">
        <title>A high-quality reference genome of wild soybean provides a powerful tool to mine soybean genomes.</title>
        <authorList>
            <person name="Xie M."/>
            <person name="Chung C.Y.L."/>
            <person name="Li M.-W."/>
            <person name="Wong F.-L."/>
            <person name="Chan T.-F."/>
            <person name="Lam H.-M."/>
        </authorList>
    </citation>
    <scope>NUCLEOTIDE SEQUENCE [LARGE SCALE GENOMIC DNA]</scope>
    <source>
        <strain evidence="7">cv. W05</strain>
        <tissue evidence="6">Hypocotyl of etiolated seedlings</tissue>
    </source>
</reference>
<dbReference type="GO" id="GO:0031418">
    <property type="term" value="F:L-ascorbic acid binding"/>
    <property type="evidence" value="ECO:0007669"/>
    <property type="project" value="UniProtKB-KW"/>
</dbReference>
<dbReference type="Proteomes" id="UP000289340">
    <property type="component" value="Chromosome 19"/>
</dbReference>
<organism evidence="6 7">
    <name type="scientific">Glycine soja</name>
    <name type="common">Wild soybean</name>
    <dbReference type="NCBI Taxonomy" id="3848"/>
    <lineage>
        <taxon>Eukaryota</taxon>
        <taxon>Viridiplantae</taxon>
        <taxon>Streptophyta</taxon>
        <taxon>Embryophyta</taxon>
        <taxon>Tracheophyta</taxon>
        <taxon>Spermatophyta</taxon>
        <taxon>Magnoliopsida</taxon>
        <taxon>eudicotyledons</taxon>
        <taxon>Gunneridae</taxon>
        <taxon>Pentapetalae</taxon>
        <taxon>rosids</taxon>
        <taxon>fabids</taxon>
        <taxon>Fabales</taxon>
        <taxon>Fabaceae</taxon>
        <taxon>Papilionoideae</taxon>
        <taxon>50 kb inversion clade</taxon>
        <taxon>NPAAA clade</taxon>
        <taxon>indigoferoid/millettioid clade</taxon>
        <taxon>Phaseoleae</taxon>
        <taxon>Glycine</taxon>
        <taxon>Glycine subgen. Soja</taxon>
    </lineage>
</organism>
<proteinExistence type="predicted"/>